<feature type="domain" description="HTH OST-type" evidence="10">
    <location>
        <begin position="213"/>
        <end position="296"/>
    </location>
</feature>
<sequence>MDISECTRIVFDKIQRFEPEHATKIIGYLLMQDNGEQEIAKLASFPDHLIHDIAHNARMELEKLATRSVISSGNHSPASFQVHSPYYNLHNGNTNPEFMTIGINEHQNRTALFGSENHQHVDSVNSTTANFDYYNYCLEYASAVANLNRKNGRRFSNMTEFPFKTCHYFSKGYCRHGNSCRFYHHGQAVSEIFSQMFGNDAAANDEQAISPGSLAQLESEIVDLLKQRGNPISIASLPMAYYDKYKKVLQAEGYLAESQRHGKSGYNLTKLLIRLRNSIRLIDRPHGQHAVVLAEDAPKFMGKTDCQNISASQQIYLTFPADSTFSEEDVSNYFSTFGNVEDVRIPCQQRRMFGFVTFVDPETVKMILDKGNPHYVRGSRVLVKPYKEKPKLIDRKYPYRLENHVCYSPRYVDIDAEIASSPRNCGNPRYLRRLLEEQDRIFELERRRLAVLQISQKSLSAPPHFGINMNGSRVSNDHFHVQPTESFSYARNDRAEYTNANNSDEESNEGLNLPDSPFSYRVDTGISAIM</sequence>
<dbReference type="PROSITE" id="PS50103">
    <property type="entry name" value="ZF_C3H1"/>
    <property type="match status" value="1"/>
</dbReference>
<evidence type="ECO:0000256" key="5">
    <source>
        <dbReference type="ARBA" id="ARBA00023125"/>
    </source>
</evidence>
<evidence type="ECO:0000256" key="3">
    <source>
        <dbReference type="ARBA" id="ARBA00022833"/>
    </source>
</evidence>
<evidence type="ECO:0000313" key="12">
    <source>
        <dbReference type="Proteomes" id="UP000236291"/>
    </source>
</evidence>
<dbReference type="FunFam" id="3.30.70.330:FF:000678">
    <property type="entry name" value="zinc finger CCCH domain-containing protein 53-like isoform X2"/>
    <property type="match status" value="1"/>
</dbReference>
<dbReference type="CDD" id="cd12458">
    <property type="entry name" value="RRM_AtC3H46_like"/>
    <property type="match status" value="1"/>
</dbReference>
<dbReference type="SUPFAM" id="SSF54928">
    <property type="entry name" value="RNA-binding domain, RBD"/>
    <property type="match status" value="1"/>
</dbReference>
<feature type="domain" description="C3H1-type" evidence="9">
    <location>
        <begin position="160"/>
        <end position="188"/>
    </location>
</feature>
<keyword evidence="2 7" id="KW-0863">Zinc-finger</keyword>
<evidence type="ECO:0000259" key="10">
    <source>
        <dbReference type="PROSITE" id="PS51644"/>
    </source>
</evidence>
<feature type="domain" description="RRM" evidence="8">
    <location>
        <begin position="313"/>
        <end position="388"/>
    </location>
</feature>
<protein>
    <submittedName>
        <fullName evidence="11">Zinc finger CCCH domain-containing protein 18-like</fullName>
    </submittedName>
</protein>
<dbReference type="InterPro" id="IPR000504">
    <property type="entry name" value="RRM_dom"/>
</dbReference>
<feature type="zinc finger region" description="C3H1-type" evidence="7">
    <location>
        <begin position="160"/>
        <end position="188"/>
    </location>
</feature>
<accession>A0A2K3P7J4</accession>
<dbReference type="AlphaFoldDB" id="A0A2K3P7J4"/>
<dbReference type="InterPro" id="IPR056276">
    <property type="entry name" value="AtC3H46-like_PABC-like"/>
</dbReference>
<evidence type="ECO:0000259" key="9">
    <source>
        <dbReference type="PROSITE" id="PS50103"/>
    </source>
</evidence>
<evidence type="ECO:0000256" key="2">
    <source>
        <dbReference type="ARBA" id="ARBA00022771"/>
    </source>
</evidence>
<dbReference type="InterPro" id="IPR035979">
    <property type="entry name" value="RBD_domain_sf"/>
</dbReference>
<dbReference type="PANTHER" id="PTHR24009:SF0">
    <property type="entry name" value="ZINC FINGER CCCH DOMAIN-CONTAINING PROTEIN 18"/>
    <property type="match status" value="1"/>
</dbReference>
<keyword evidence="3 7" id="KW-0862">Zinc</keyword>
<dbReference type="Pfam" id="PF23182">
    <property type="entry name" value="PABC_AtC3H46"/>
    <property type="match status" value="1"/>
</dbReference>
<evidence type="ECO:0000256" key="7">
    <source>
        <dbReference type="PROSITE-ProRule" id="PRU00723"/>
    </source>
</evidence>
<dbReference type="GO" id="GO:0008270">
    <property type="term" value="F:zinc ion binding"/>
    <property type="evidence" value="ECO:0007669"/>
    <property type="project" value="UniProtKB-KW"/>
</dbReference>
<dbReference type="GO" id="GO:0003723">
    <property type="term" value="F:RNA binding"/>
    <property type="evidence" value="ECO:0007669"/>
    <property type="project" value="UniProtKB-UniRule"/>
</dbReference>
<reference evidence="11 12" key="1">
    <citation type="journal article" date="2014" name="Am. J. Bot.">
        <title>Genome assembly and annotation for red clover (Trifolium pratense; Fabaceae).</title>
        <authorList>
            <person name="Istvanek J."/>
            <person name="Jaros M."/>
            <person name="Krenek A."/>
            <person name="Repkova J."/>
        </authorList>
    </citation>
    <scope>NUCLEOTIDE SEQUENCE [LARGE SCALE GENOMIC DNA]</scope>
    <source>
        <strain evidence="12">cv. Tatra</strain>
        <tissue evidence="11">Young leaves</tissue>
    </source>
</reference>
<keyword evidence="4 6" id="KW-0694">RNA-binding</keyword>
<name>A0A2K3P7J4_TRIPR</name>
<dbReference type="PROSITE" id="PS51644">
    <property type="entry name" value="HTH_OST"/>
    <property type="match status" value="1"/>
</dbReference>
<gene>
    <name evidence="11" type="ORF">L195_g007855</name>
</gene>
<evidence type="ECO:0000256" key="6">
    <source>
        <dbReference type="PROSITE-ProRule" id="PRU00176"/>
    </source>
</evidence>
<evidence type="ECO:0000259" key="8">
    <source>
        <dbReference type="PROSITE" id="PS50102"/>
    </source>
</evidence>
<dbReference type="Gramene" id="Tp57577_TGAC_v2_mRNA1980">
    <property type="protein sequence ID" value="Tp57577_TGAC_v2_mRNA1980"/>
    <property type="gene ID" value="Tp57577_TGAC_v2_gene1936"/>
</dbReference>
<evidence type="ECO:0000256" key="1">
    <source>
        <dbReference type="ARBA" id="ARBA00022723"/>
    </source>
</evidence>
<evidence type="ECO:0000313" key="11">
    <source>
        <dbReference type="EMBL" id="PNY11252.1"/>
    </source>
</evidence>
<proteinExistence type="predicted"/>
<dbReference type="GO" id="GO:0003677">
    <property type="term" value="F:DNA binding"/>
    <property type="evidence" value="ECO:0007669"/>
    <property type="project" value="UniProtKB-KW"/>
</dbReference>
<dbReference type="EMBL" id="ASHM01004411">
    <property type="protein sequence ID" value="PNY11252.1"/>
    <property type="molecule type" value="Genomic_DNA"/>
</dbReference>
<dbReference type="Proteomes" id="UP000236291">
    <property type="component" value="Unassembled WGS sequence"/>
</dbReference>
<evidence type="ECO:0000256" key="4">
    <source>
        <dbReference type="ARBA" id="ARBA00022884"/>
    </source>
</evidence>
<dbReference type="Gene3D" id="3.30.70.330">
    <property type="match status" value="1"/>
</dbReference>
<dbReference type="Pfam" id="PF00076">
    <property type="entry name" value="RRM_1"/>
    <property type="match status" value="1"/>
</dbReference>
<keyword evidence="1 7" id="KW-0479">Metal-binding</keyword>
<dbReference type="STRING" id="57577.A0A2K3P7J4"/>
<dbReference type="PROSITE" id="PS50102">
    <property type="entry name" value="RRM"/>
    <property type="match status" value="1"/>
</dbReference>
<dbReference type="PANTHER" id="PTHR24009">
    <property type="entry name" value="RNA-BINDING (RRM/RBD/RNP MOTIFS)"/>
    <property type="match status" value="1"/>
</dbReference>
<reference evidence="11 12" key="2">
    <citation type="journal article" date="2017" name="Front. Plant Sci.">
        <title>Gene Classification and Mining of Molecular Markers Useful in Red Clover (Trifolium pratense) Breeding.</title>
        <authorList>
            <person name="Istvanek J."/>
            <person name="Dluhosova J."/>
            <person name="Dluhos P."/>
            <person name="Patkova L."/>
            <person name="Nedelnik J."/>
            <person name="Repkova J."/>
        </authorList>
    </citation>
    <scope>NUCLEOTIDE SEQUENCE [LARGE SCALE GENOMIC DNA]</scope>
    <source>
        <strain evidence="12">cv. Tatra</strain>
        <tissue evidence="11">Young leaves</tissue>
    </source>
</reference>
<dbReference type="InterPro" id="IPR000571">
    <property type="entry name" value="Znf_CCCH"/>
</dbReference>
<dbReference type="InterPro" id="IPR034365">
    <property type="entry name" value="AtC3H46-like_RRM"/>
</dbReference>
<keyword evidence="5" id="KW-0238">DNA-binding</keyword>
<dbReference type="InterPro" id="IPR025605">
    <property type="entry name" value="OST-HTH/LOTUS_dom"/>
</dbReference>
<comment type="caution">
    <text evidence="11">The sequence shown here is derived from an EMBL/GenBank/DDBJ whole genome shotgun (WGS) entry which is preliminary data.</text>
</comment>
<dbReference type="SMART" id="SM00360">
    <property type="entry name" value="RRM"/>
    <property type="match status" value="1"/>
</dbReference>
<dbReference type="InterPro" id="IPR012677">
    <property type="entry name" value="Nucleotide-bd_a/b_plait_sf"/>
</dbReference>
<dbReference type="OrthoDB" id="1914176at2759"/>
<organism evidence="11 12">
    <name type="scientific">Trifolium pratense</name>
    <name type="common">Red clover</name>
    <dbReference type="NCBI Taxonomy" id="57577"/>
    <lineage>
        <taxon>Eukaryota</taxon>
        <taxon>Viridiplantae</taxon>
        <taxon>Streptophyta</taxon>
        <taxon>Embryophyta</taxon>
        <taxon>Tracheophyta</taxon>
        <taxon>Spermatophyta</taxon>
        <taxon>Magnoliopsida</taxon>
        <taxon>eudicotyledons</taxon>
        <taxon>Gunneridae</taxon>
        <taxon>Pentapetalae</taxon>
        <taxon>rosids</taxon>
        <taxon>fabids</taxon>
        <taxon>Fabales</taxon>
        <taxon>Fabaceae</taxon>
        <taxon>Papilionoideae</taxon>
        <taxon>50 kb inversion clade</taxon>
        <taxon>NPAAA clade</taxon>
        <taxon>Hologalegina</taxon>
        <taxon>IRL clade</taxon>
        <taxon>Trifolieae</taxon>
        <taxon>Trifolium</taxon>
    </lineage>
</organism>